<reference evidence="3 4" key="1">
    <citation type="submission" date="2015-10" db="EMBL/GenBank/DDBJ databases">
        <title>Draft genomes sequences of Candida glabrata isolates 1A, 1B, 2A, 2B, 3A and 3B.</title>
        <authorList>
            <person name="Haavelsrud O.E."/>
            <person name="Gaustad P."/>
        </authorList>
    </citation>
    <scope>NUCLEOTIDE SEQUENCE [LARGE SCALE GENOMIC DNA]</scope>
    <source>
        <strain evidence="3">910700640</strain>
    </source>
</reference>
<accession>A0A0W0D0I7</accession>
<dbReference type="VEuPathDB" id="FungiDB:GW608_B03751"/>
<dbReference type="VEuPathDB" id="FungiDB:B1J91_B03899g"/>
<evidence type="ECO:0000259" key="2">
    <source>
        <dbReference type="Pfam" id="PF17733"/>
    </source>
</evidence>
<feature type="compositionally biased region" description="Basic and acidic residues" evidence="1">
    <location>
        <begin position="63"/>
        <end position="75"/>
    </location>
</feature>
<dbReference type="VEuPathDB" id="FungiDB:CAGL0B03899g"/>
<dbReference type="EMBL" id="LLZZ01000119">
    <property type="protein sequence ID" value="KTB03544.1"/>
    <property type="molecule type" value="Genomic_DNA"/>
</dbReference>
<evidence type="ECO:0000256" key="1">
    <source>
        <dbReference type="SAM" id="MobiDB-lite"/>
    </source>
</evidence>
<dbReference type="InterPro" id="IPR040554">
    <property type="entry name" value="KPWE_PEX14_dom"/>
</dbReference>
<gene>
    <name evidence="3" type="ORF">AO440_000327</name>
</gene>
<evidence type="ECO:0000313" key="4">
    <source>
        <dbReference type="Proteomes" id="UP000054886"/>
    </source>
</evidence>
<dbReference type="Proteomes" id="UP000054886">
    <property type="component" value="Unassembled WGS sequence"/>
</dbReference>
<evidence type="ECO:0000313" key="3">
    <source>
        <dbReference type="EMBL" id="KTB03544.1"/>
    </source>
</evidence>
<sequence>MSQPLSYEEVIDHILHNKEVPGVEDVPDVVLEEPIDQQSSAPRLKPWQVSGHNTESQGSGADVKTDMEKELKKAQEQGLNMDIE</sequence>
<dbReference type="AlphaFoldDB" id="A0A0W0D0I7"/>
<name>A0A0W0D0I7_CANGB</name>
<dbReference type="Pfam" id="PF17733">
    <property type="entry name" value="KPWE_dom"/>
    <property type="match status" value="1"/>
</dbReference>
<feature type="compositionally biased region" description="Polar residues" evidence="1">
    <location>
        <begin position="50"/>
        <end position="59"/>
    </location>
</feature>
<protein>
    <recommendedName>
        <fullName evidence="2">Peroxisomal membrane protein PEX14-like KPWE domain-containing protein</fullName>
    </recommendedName>
</protein>
<proteinExistence type="predicted"/>
<comment type="caution">
    <text evidence="3">The sequence shown here is derived from an EMBL/GenBank/DDBJ whole genome shotgun (WGS) entry which is preliminary data.</text>
</comment>
<dbReference type="VEuPathDB" id="FungiDB:GWK60_B03751"/>
<dbReference type="OrthoDB" id="9936937at2759"/>
<feature type="domain" description="Peroxisomal membrane protein PEX14-like KPWE" evidence="2">
    <location>
        <begin position="3"/>
        <end position="48"/>
    </location>
</feature>
<feature type="region of interest" description="Disordered" evidence="1">
    <location>
        <begin position="35"/>
        <end position="84"/>
    </location>
</feature>
<dbReference type="VEuPathDB" id="FungiDB:GVI51_B03817"/>
<organism evidence="3 4">
    <name type="scientific">Candida glabrata</name>
    <name type="common">Yeast</name>
    <name type="synonym">Torulopsis glabrata</name>
    <dbReference type="NCBI Taxonomy" id="5478"/>
    <lineage>
        <taxon>Eukaryota</taxon>
        <taxon>Fungi</taxon>
        <taxon>Dikarya</taxon>
        <taxon>Ascomycota</taxon>
        <taxon>Saccharomycotina</taxon>
        <taxon>Saccharomycetes</taxon>
        <taxon>Saccharomycetales</taxon>
        <taxon>Saccharomycetaceae</taxon>
        <taxon>Nakaseomyces</taxon>
    </lineage>
</organism>